<evidence type="ECO:0000313" key="1">
    <source>
        <dbReference type="EMBL" id="VVW51606.1"/>
    </source>
</evidence>
<accession>A0A5K1EL93</accession>
<proteinExistence type="predicted"/>
<protein>
    <submittedName>
        <fullName evidence="1">Uncharacterized protein</fullName>
    </submittedName>
</protein>
<organism evidence="1">
    <name type="scientific">Nymphaea colorata</name>
    <name type="common">pocket water lily</name>
    <dbReference type="NCBI Taxonomy" id="210225"/>
    <lineage>
        <taxon>Eukaryota</taxon>
        <taxon>Viridiplantae</taxon>
        <taxon>Streptophyta</taxon>
        <taxon>Embryophyta</taxon>
        <taxon>Tracheophyta</taxon>
        <taxon>Spermatophyta</taxon>
        <taxon>Magnoliopsida</taxon>
        <taxon>Nymphaeales</taxon>
        <taxon>Nymphaeaceae</taxon>
        <taxon>Nymphaea</taxon>
    </lineage>
</organism>
<reference evidence="1" key="1">
    <citation type="submission" date="2019-09" db="EMBL/GenBank/DDBJ databases">
        <authorList>
            <person name="Zhang L."/>
        </authorList>
    </citation>
    <scope>NUCLEOTIDE SEQUENCE</scope>
</reference>
<name>A0A5K1EL93_9MAGN</name>
<dbReference type="AlphaFoldDB" id="A0A5K1EL93"/>
<dbReference type="Gramene" id="NC6G0301390.1">
    <property type="protein sequence ID" value="NC6G0301390.1:cds"/>
    <property type="gene ID" value="NC6G0301390"/>
</dbReference>
<gene>
    <name evidence="1" type="ORF">NYM_LOCUS22724</name>
</gene>
<sequence length="33" mass="4054">MWIYYIFPIFDAFSVENFVRIIFFTDSPSLNLF</sequence>
<dbReference type="EMBL" id="LR721784">
    <property type="protein sequence ID" value="VVW51606.1"/>
    <property type="molecule type" value="Genomic_DNA"/>
</dbReference>